<dbReference type="Pfam" id="PF01039">
    <property type="entry name" value="Carboxyl_trans"/>
    <property type="match status" value="1"/>
</dbReference>
<keyword evidence="2" id="KW-0812">Transmembrane</keyword>
<keyword evidence="4" id="KW-0456">Lyase</keyword>
<evidence type="ECO:0000256" key="1">
    <source>
        <dbReference type="ARBA" id="ARBA00022679"/>
    </source>
</evidence>
<dbReference type="NCBIfam" id="NF005530">
    <property type="entry name" value="PRK07189.1"/>
    <property type="match status" value="1"/>
</dbReference>
<feature type="domain" description="CoA carboxyltransferase N-terminal" evidence="3">
    <location>
        <begin position="1"/>
        <end position="260"/>
    </location>
</feature>
<dbReference type="InterPro" id="IPR017556">
    <property type="entry name" value="Malonate_beta"/>
</dbReference>
<reference evidence="4 5" key="1">
    <citation type="submission" date="2021-11" db="EMBL/GenBank/DDBJ databases">
        <authorList>
            <person name="Oh E.-T."/>
            <person name="Kim S.-B."/>
        </authorList>
    </citation>
    <scope>NUCLEOTIDE SEQUENCE [LARGE SCALE GENOMIC DNA]</scope>
    <source>
        <strain evidence="4 5">MMS20-SJTR3</strain>
    </source>
</reference>
<keyword evidence="2" id="KW-1133">Transmembrane helix</keyword>
<dbReference type="PROSITE" id="PS50980">
    <property type="entry name" value="COA_CT_NTER"/>
    <property type="match status" value="1"/>
</dbReference>
<sequence length="302" mass="31917">MSTAVNQHSSHQAVTPAAPLLRDSFIEMPARERARALLDAGSFRELLGPFDRLESPWLPMQGIVCQADDGCVIARGTIDGEPAVVAALESAFQGGSIGEVSGSKIAAALELALRDCERGMLVRPVVLFETGGVRLQEANLGLAVIAEIQAAIVALRRHVPVVGVIAGMVGCFGGMSLAAALCSYLVMTRQGRLGMNGPEVIEQEAGIDELDASDRRRVWQLIGGEQRVASALADRLVDDATNAVRDAVRAAFAQGVPAAHRSEQVDTFLQRLAQIDPASVTPATLRDAYNPHGQHASNGEQA</sequence>
<organism evidence="4 5">
    <name type="scientific">Paraburkholderia sejongensis</name>
    <dbReference type="NCBI Taxonomy" id="2886946"/>
    <lineage>
        <taxon>Bacteria</taxon>
        <taxon>Pseudomonadati</taxon>
        <taxon>Pseudomonadota</taxon>
        <taxon>Betaproteobacteria</taxon>
        <taxon>Burkholderiales</taxon>
        <taxon>Burkholderiaceae</taxon>
        <taxon>Paraburkholderia</taxon>
    </lineage>
</organism>
<dbReference type="EMBL" id="JAJITD010000019">
    <property type="protein sequence ID" value="MCC8396566.1"/>
    <property type="molecule type" value="Genomic_DNA"/>
</dbReference>
<accession>A0ABS8K337</accession>
<name>A0ABS8K337_9BURK</name>
<dbReference type="InterPro" id="IPR029045">
    <property type="entry name" value="ClpP/crotonase-like_dom_sf"/>
</dbReference>
<dbReference type="PANTHER" id="PTHR42995:SF1">
    <property type="entry name" value="MALONATE DECARBOXYLASE BETA SUBUNIT"/>
    <property type="match status" value="1"/>
</dbReference>
<evidence type="ECO:0000259" key="3">
    <source>
        <dbReference type="PROSITE" id="PS50980"/>
    </source>
</evidence>
<evidence type="ECO:0000313" key="4">
    <source>
        <dbReference type="EMBL" id="MCC8396566.1"/>
    </source>
</evidence>
<dbReference type="EC" id="4.1.1.88" evidence="4"/>
<dbReference type="Gene3D" id="3.90.226.10">
    <property type="entry name" value="2-enoyl-CoA Hydratase, Chain A, domain 1"/>
    <property type="match status" value="1"/>
</dbReference>
<keyword evidence="1" id="KW-0808">Transferase</keyword>
<gene>
    <name evidence="4" type="ORF">LJ656_28665</name>
</gene>
<feature type="transmembrane region" description="Helical" evidence="2">
    <location>
        <begin position="161"/>
        <end position="186"/>
    </location>
</feature>
<evidence type="ECO:0000256" key="2">
    <source>
        <dbReference type="SAM" id="Phobius"/>
    </source>
</evidence>
<keyword evidence="2" id="KW-0472">Membrane</keyword>
<keyword evidence="5" id="KW-1185">Reference proteome</keyword>
<dbReference type="NCBIfam" id="TIGR03133">
    <property type="entry name" value="malonate_beta"/>
    <property type="match status" value="1"/>
</dbReference>
<evidence type="ECO:0000313" key="5">
    <source>
        <dbReference type="Proteomes" id="UP001431019"/>
    </source>
</evidence>
<dbReference type="InterPro" id="IPR011762">
    <property type="entry name" value="COA_CT_N"/>
</dbReference>
<dbReference type="SUPFAM" id="SSF52096">
    <property type="entry name" value="ClpP/crotonase"/>
    <property type="match status" value="1"/>
</dbReference>
<proteinExistence type="predicted"/>
<dbReference type="Proteomes" id="UP001431019">
    <property type="component" value="Unassembled WGS sequence"/>
</dbReference>
<dbReference type="PANTHER" id="PTHR42995">
    <property type="entry name" value="ACETYL-COENZYME A CARBOXYLASE CARBOXYL TRANSFERASE SUBUNIT BETA, CHLOROPLASTIC"/>
    <property type="match status" value="1"/>
</dbReference>
<protein>
    <submittedName>
        <fullName evidence="4">Biotin-independent malonate decarboxylase subunit beta</fullName>
        <ecNumber evidence="4">4.1.1.88</ecNumber>
    </submittedName>
</protein>
<dbReference type="GO" id="GO:0016829">
    <property type="term" value="F:lyase activity"/>
    <property type="evidence" value="ECO:0007669"/>
    <property type="project" value="UniProtKB-KW"/>
</dbReference>
<dbReference type="RefSeq" id="WP_230512860.1">
    <property type="nucleotide sequence ID" value="NZ_JAJITD010000019.1"/>
</dbReference>
<dbReference type="InterPro" id="IPR034733">
    <property type="entry name" value="AcCoA_carboxyl_beta"/>
</dbReference>
<comment type="caution">
    <text evidence="4">The sequence shown here is derived from an EMBL/GenBank/DDBJ whole genome shotgun (WGS) entry which is preliminary data.</text>
</comment>